<dbReference type="CDD" id="cd01450">
    <property type="entry name" value="vWFA_subfamily_ECM"/>
    <property type="match status" value="2"/>
</dbReference>
<feature type="domain" description="VWFA" evidence="2">
    <location>
        <begin position="411"/>
        <end position="590"/>
    </location>
</feature>
<dbReference type="PROSITE" id="PS50234">
    <property type="entry name" value="VWFA"/>
    <property type="match status" value="6"/>
</dbReference>
<feature type="domain" description="VWFA" evidence="2">
    <location>
        <begin position="936"/>
        <end position="1127"/>
    </location>
</feature>
<dbReference type="SMART" id="SM00327">
    <property type="entry name" value="VWA"/>
    <property type="match status" value="5"/>
</dbReference>
<dbReference type="Pfam" id="PF00092">
    <property type="entry name" value="VWA"/>
    <property type="match status" value="5"/>
</dbReference>
<feature type="domain" description="VWFA" evidence="2">
    <location>
        <begin position="1335"/>
        <end position="1517"/>
    </location>
</feature>
<dbReference type="SUPFAM" id="SSF57625">
    <property type="entry name" value="Invertebrate chitin-binding proteins"/>
    <property type="match status" value="1"/>
</dbReference>
<dbReference type="InterPro" id="IPR002557">
    <property type="entry name" value="Chitin-bd_dom"/>
</dbReference>
<dbReference type="InterPro" id="IPR036465">
    <property type="entry name" value="vWFA_dom_sf"/>
</dbReference>
<dbReference type="PANTHER" id="PTHR24020">
    <property type="entry name" value="COLLAGEN ALPHA"/>
    <property type="match status" value="1"/>
</dbReference>
<sequence length="2197" mass="241974">MRWLVTLTVCIATLSTLGYGQIDNCLDGKADIVIALDGTRLNTPSEHTQFVFMKEYIKKFLNKITLNFINGTMVSLFTYGSTSTEIADFSADKTSIIDKLTGLSYPRLPTRNTHLALDHITEKFKKFNRRGVPRIAIIFVNGNTNGDFSTLKIAAKQAAIDENVQIIAVSANSTFAVRDLDTITSYVPGRIISAVYRDDAFDMAAVCQYMIGGTVLPRNCSGKAHVVLGLDLSTKSRFDMALNLGIALFSNIRQVRRTLLLNDANKYEYTFAPGVNSKSEFGKIQSEAASRLNSGSYDAKGMVDRFVSAFNKSLLTTMHMARVAVLISDKDSGSATQMRQAVDMLRNQNIKLIIIAVQTDFSPSLPNLLELTEENLQNQIVTSDMTLAVSGLNQVMNSVCYAIQRCPGEIDVMIAMDTSYSIASQPEKVQLVKAYTKIIANSFIHNRVHAAQIAIIAFGTSVFHVSFFGDNLIDIIENINLAQPISDDYKTNTDIALDYMINRTNSKGRPGVPKVAIIVTDGKSTRGLQHLQNAAIRAANNNLITVAVGVGSGYIIEELSNTTNGIQENIIETSFEDLTSIAATKTVERLCLFAIDGQETRQVCEGAAHITIAVDVSDGKNFDEVKLFAAKLIANLKVKEMLVSIVIGSTGAEYNFPANTDSNTIRNTILKSTNSDQFIYNHTGTINRAANTFAAKPIMPRIALFITDGKSTNPASSIAAARIAATNDIQFLALGLIKKDISVVDMNEITGIAGGIIQNRFVISEEGLQSSGINQVIMSVCHAISDWSGTSLLKYMGPAEISLMVDSCDGTMHTFYRAFAKDVLRYVNVEDNKVKLNVASFCNQVEPISSYQDLYYIHPSLKYENIMANKQWTASQIIGDYILHFNNIRSSNKIGIVLVNDATYEPNLGLIAEMAYQQGITLFAIGVDYGQQNLESKLVLISGNRYVRLPLNQLNVMGMNFLITNLVSMANASDRYVAMGLVGFNPTLDLGNQSVQYNHYVKSLQSQTRMLTGDIRVGMDNRISNAVYSGNGLAIHDAIANFRRLFANKSGKKYAFIVTNKAAENIELVNRERELAKRENITIYVIGFKPDVTLDQLVAIAGSNDYVSYYESSNRLIQMSSKFVQLVQEFGSDAKLAFAISGTGMSANSFSHVRNVVVTAANLYKQLSQLGNKNIELAAGLIGYHGYYPVQDLTSVSNIDLVQLENSLVPLENEPLAQSMMNMYFTLSRQKVVGRPQYAVVFYSGGLGNKDRVLKIAQMMRDNGITVIPFNVDGIGSEVENSVDYQDAVLMAGGNANNVMWLSRNYIRNNQTKNPIELSGYLKNNIMKVGNYGCNVDVSMGQMGDLEPSAMKEVRKIIAAFIGTSEQDCKGRMKMGVFEFDQQTYAPLINFGLHSDYASLQNAFQTQSDIRITYPRTSASLQYIIDSLTQNQQSNIVKAGVLLVDDEGYSKYITSQLAYQAYANGIYILPMRVSQAGSTLTQQDLVNMANGFPANTFTVNNIASLNTDGKVWLINMLNSLIPLVPVLTTTVATTTSLATTTTTTTTTTAAPTTTTTIVTVTRPDYTTNLTECLGPADIAIALDSSDSLTKPDFQDSKDFVNILVDNMRIGQANIRIRSVFTFSTTIKDIVDDTYDKMIIKAKLQAATMLKIGTNTHLAIKEIRLRLKRAPQIITNPQFGIIITDGKSAYPALTKDEADLAFAQGITIFVVGIVSPKYSINERQTMIDELYRIAHNVITNVIVVKDFEEMLTALPILNSLICNLATTTTTSTTTTVPTTTPEFATECITRCDPNALRCYIPHPTDCKFYLDCIRDAGATQFVQYSIRECGLHYFFNPDTSKCDHLDEFICKQDPCVINKWTNGTTYPVPNSCNLYYKCQHTTDGMMIHTRQACQCEHKMKYDTAISGTTNHDHCIQDTSNECSIVDTSRTTPKLVRCRKFKTIAINTYTEDGKEQICPMGQIFKPEICNCGWGAFPTAPTVTTTVQPTSNGECPPSIHLDFSKILSNNTQLQGQDNVILENGKGFFGGLSFIANPQLNNNILPTFIAKLKLRMDPTGTAGFGRISLLKSCSGNPRSSIEMYAERYNTNNKLITKVMISDFREITVSNDKYDLYDNKVVTITFGFNKNKVVVEVALGAGETDLQQVAFDNAPKDFLACNGALNVGQPFDGNGPFVGDIYDWKVFNGCNNIPASMNYLFT</sequence>
<dbReference type="SMART" id="SM00494">
    <property type="entry name" value="ChtBD2"/>
    <property type="match status" value="2"/>
</dbReference>
<protein>
    <recommendedName>
        <fullName evidence="6">COL6A</fullName>
    </recommendedName>
</protein>
<evidence type="ECO:0008006" key="6">
    <source>
        <dbReference type="Google" id="ProtNLM"/>
    </source>
</evidence>
<evidence type="ECO:0000313" key="4">
    <source>
        <dbReference type="EMBL" id="CAC5419279.1"/>
    </source>
</evidence>
<proteinExistence type="predicted"/>
<dbReference type="PANTHER" id="PTHR24020:SF20">
    <property type="entry name" value="PH DOMAIN-CONTAINING PROTEIN"/>
    <property type="match status" value="1"/>
</dbReference>
<dbReference type="InterPro" id="IPR050525">
    <property type="entry name" value="ECM_Assembly_Org"/>
</dbReference>
<evidence type="ECO:0000256" key="1">
    <source>
        <dbReference type="SAM" id="SignalP"/>
    </source>
</evidence>
<feature type="domain" description="VWFA" evidence="2">
    <location>
        <begin position="31"/>
        <end position="215"/>
    </location>
</feature>
<dbReference type="SUPFAM" id="SSF53300">
    <property type="entry name" value="vWA-like"/>
    <property type="match status" value="6"/>
</dbReference>
<accession>A0A6J8EEZ2</accession>
<feature type="domain" description="VWFA" evidence="2">
    <location>
        <begin position="1577"/>
        <end position="1759"/>
    </location>
</feature>
<reference evidence="4 5" key="1">
    <citation type="submission" date="2020-06" db="EMBL/GenBank/DDBJ databases">
        <authorList>
            <person name="Li R."/>
            <person name="Bekaert M."/>
        </authorList>
    </citation>
    <scope>NUCLEOTIDE SEQUENCE [LARGE SCALE GENOMIC DNA]</scope>
    <source>
        <strain evidence="5">wild</strain>
    </source>
</reference>
<feature type="signal peptide" evidence="1">
    <location>
        <begin position="1"/>
        <end position="20"/>
    </location>
</feature>
<dbReference type="Proteomes" id="UP000507470">
    <property type="component" value="Unassembled WGS sequence"/>
</dbReference>
<feature type="domain" description="Chitin-binding type-2" evidence="3">
    <location>
        <begin position="1787"/>
        <end position="1851"/>
    </location>
</feature>
<dbReference type="GO" id="GO:0005576">
    <property type="term" value="C:extracellular region"/>
    <property type="evidence" value="ECO:0007669"/>
    <property type="project" value="InterPro"/>
</dbReference>
<name>A0A6J8EEZ2_MYTCO</name>
<dbReference type="Gene3D" id="3.40.50.410">
    <property type="entry name" value="von Willebrand factor, type A domain"/>
    <property type="match status" value="6"/>
</dbReference>
<dbReference type="EMBL" id="CACVKT020009019">
    <property type="protein sequence ID" value="CAC5419279.1"/>
    <property type="molecule type" value="Genomic_DNA"/>
</dbReference>
<keyword evidence="5" id="KW-1185">Reference proteome</keyword>
<dbReference type="PROSITE" id="PS50940">
    <property type="entry name" value="CHIT_BIND_II"/>
    <property type="match status" value="1"/>
</dbReference>
<evidence type="ECO:0000313" key="5">
    <source>
        <dbReference type="Proteomes" id="UP000507470"/>
    </source>
</evidence>
<dbReference type="InterPro" id="IPR002035">
    <property type="entry name" value="VWF_A"/>
</dbReference>
<feature type="domain" description="VWFA" evidence="2">
    <location>
        <begin position="226"/>
        <end position="399"/>
    </location>
</feature>
<dbReference type="OrthoDB" id="6071590at2759"/>
<gene>
    <name evidence="4" type="ORF">MCOR_51644</name>
</gene>
<dbReference type="CDD" id="cd00198">
    <property type="entry name" value="vWFA"/>
    <property type="match status" value="2"/>
</dbReference>
<organism evidence="4 5">
    <name type="scientific">Mytilus coruscus</name>
    <name type="common">Sea mussel</name>
    <dbReference type="NCBI Taxonomy" id="42192"/>
    <lineage>
        <taxon>Eukaryota</taxon>
        <taxon>Metazoa</taxon>
        <taxon>Spiralia</taxon>
        <taxon>Lophotrochozoa</taxon>
        <taxon>Mollusca</taxon>
        <taxon>Bivalvia</taxon>
        <taxon>Autobranchia</taxon>
        <taxon>Pteriomorphia</taxon>
        <taxon>Mytilida</taxon>
        <taxon>Mytiloidea</taxon>
        <taxon>Mytilidae</taxon>
        <taxon>Mytilinae</taxon>
        <taxon>Mytilus</taxon>
    </lineage>
</organism>
<feature type="chain" id="PRO_5026782394" description="COL6A" evidence="1">
    <location>
        <begin position="21"/>
        <end position="2197"/>
    </location>
</feature>
<dbReference type="InterPro" id="IPR036508">
    <property type="entry name" value="Chitin-bd_dom_sf"/>
</dbReference>
<keyword evidence="1" id="KW-0732">Signal</keyword>
<evidence type="ECO:0000259" key="2">
    <source>
        <dbReference type="PROSITE" id="PS50234"/>
    </source>
</evidence>
<evidence type="ECO:0000259" key="3">
    <source>
        <dbReference type="PROSITE" id="PS50940"/>
    </source>
</evidence>
<dbReference type="GO" id="GO:0008061">
    <property type="term" value="F:chitin binding"/>
    <property type="evidence" value="ECO:0007669"/>
    <property type="project" value="InterPro"/>
</dbReference>